<dbReference type="RefSeq" id="WP_052361135.1">
    <property type="nucleotide sequence ID" value="NZ_JAFBEC010000004.1"/>
</dbReference>
<dbReference type="HAMAP" id="MF_01440">
    <property type="entry name" value="CheD"/>
    <property type="match status" value="1"/>
</dbReference>
<gene>
    <name evidence="3" type="primary">cheD</name>
    <name evidence="4" type="ORF">JOD17_001707</name>
</gene>
<keyword evidence="1 3" id="KW-0145">Chemotaxis</keyword>
<dbReference type="CDD" id="cd16352">
    <property type="entry name" value="CheD"/>
    <property type="match status" value="1"/>
</dbReference>
<protein>
    <recommendedName>
        <fullName evidence="3">Probable chemoreceptor glutamine deamidase CheD</fullName>
        <ecNumber evidence="3">3.5.1.44</ecNumber>
    </recommendedName>
</protein>
<keyword evidence="5" id="KW-1185">Reference proteome</keyword>
<name>A0ABS2PB35_9BACL</name>
<dbReference type="Gene3D" id="3.30.1330.200">
    <property type="match status" value="1"/>
</dbReference>
<dbReference type="PANTHER" id="PTHR35147:SF1">
    <property type="entry name" value="CHEMORECEPTOR GLUTAMINE DEAMIDASE CHED-RELATED"/>
    <property type="match status" value="1"/>
</dbReference>
<comment type="catalytic activity">
    <reaction evidence="3">
        <text>L-glutaminyl-[protein] + H2O = L-glutamyl-[protein] + NH4(+)</text>
        <dbReference type="Rhea" id="RHEA:16441"/>
        <dbReference type="Rhea" id="RHEA-COMP:10207"/>
        <dbReference type="Rhea" id="RHEA-COMP:10208"/>
        <dbReference type="ChEBI" id="CHEBI:15377"/>
        <dbReference type="ChEBI" id="CHEBI:28938"/>
        <dbReference type="ChEBI" id="CHEBI:29973"/>
        <dbReference type="ChEBI" id="CHEBI:30011"/>
        <dbReference type="EC" id="3.5.1.44"/>
    </reaction>
</comment>
<comment type="caution">
    <text evidence="4">The sequence shown here is derived from an EMBL/GenBank/DDBJ whole genome shotgun (WGS) entry which is preliminary data.</text>
</comment>
<dbReference type="EMBL" id="JAFBEC010000004">
    <property type="protein sequence ID" value="MBM7632613.1"/>
    <property type="molecule type" value="Genomic_DNA"/>
</dbReference>
<dbReference type="InterPro" id="IPR005659">
    <property type="entry name" value="Chemorcpt_Glu_NH3ase_CheD"/>
</dbReference>
<dbReference type="InterPro" id="IPR038592">
    <property type="entry name" value="CheD-like_sf"/>
</dbReference>
<dbReference type="Proteomes" id="UP000741863">
    <property type="component" value="Unassembled WGS sequence"/>
</dbReference>
<dbReference type="PANTHER" id="PTHR35147">
    <property type="entry name" value="CHEMORECEPTOR GLUTAMINE DEAMIDASE CHED-RELATED"/>
    <property type="match status" value="1"/>
</dbReference>
<comment type="similarity">
    <text evidence="3">Belongs to the CheD family.</text>
</comment>
<accession>A0ABS2PB35</accession>
<proteinExistence type="inferred from homology"/>
<evidence type="ECO:0000313" key="4">
    <source>
        <dbReference type="EMBL" id="MBM7632613.1"/>
    </source>
</evidence>
<dbReference type="GO" id="GO:0050568">
    <property type="term" value="F:protein-glutamine glutaminase activity"/>
    <property type="evidence" value="ECO:0007669"/>
    <property type="project" value="UniProtKB-EC"/>
</dbReference>
<evidence type="ECO:0000256" key="3">
    <source>
        <dbReference type="HAMAP-Rule" id="MF_01440"/>
    </source>
</evidence>
<evidence type="ECO:0000256" key="2">
    <source>
        <dbReference type="ARBA" id="ARBA00022801"/>
    </source>
</evidence>
<evidence type="ECO:0000256" key="1">
    <source>
        <dbReference type="ARBA" id="ARBA00022500"/>
    </source>
</evidence>
<dbReference type="SUPFAM" id="SSF64438">
    <property type="entry name" value="CNF1/YfiH-like putative cysteine hydrolases"/>
    <property type="match status" value="1"/>
</dbReference>
<comment type="function">
    <text evidence="3">Probably deamidates glutamine residues to glutamate on methyl-accepting chemotaxis receptors (MCPs), playing an important role in chemotaxis.</text>
</comment>
<evidence type="ECO:0000313" key="5">
    <source>
        <dbReference type="Proteomes" id="UP000741863"/>
    </source>
</evidence>
<dbReference type="Pfam" id="PF03975">
    <property type="entry name" value="CheD"/>
    <property type="match status" value="1"/>
</dbReference>
<sequence>MRVEQPRMLSAGMGEVVMGFNEDVLHVSSLGSCVAVCLYSNKKNIALLGHVVLPEYKSRGQEPSLSKPVKYADIAIPYMVRILTSRYNVPLSDCRAKIVGGAQMFAVLRDVEDRLQIGMRNVAVIKKMLVDLGIELVAEETGGTTGRTVRFHATTKQLTIRTKGDQLTTY</sequence>
<dbReference type="EC" id="3.5.1.44" evidence="3"/>
<dbReference type="InterPro" id="IPR011324">
    <property type="entry name" value="Cytotoxic_necrot_fac-like_cat"/>
</dbReference>
<keyword evidence="2 3" id="KW-0378">Hydrolase</keyword>
<organism evidence="4 5">
    <name type="scientific">Geomicrobium sediminis</name>
    <dbReference type="NCBI Taxonomy" id="1347788"/>
    <lineage>
        <taxon>Bacteria</taxon>
        <taxon>Bacillati</taxon>
        <taxon>Bacillota</taxon>
        <taxon>Bacilli</taxon>
        <taxon>Bacillales</taxon>
        <taxon>Geomicrobium</taxon>
    </lineage>
</organism>
<reference evidence="4 5" key="1">
    <citation type="submission" date="2021-01" db="EMBL/GenBank/DDBJ databases">
        <title>Genomic Encyclopedia of Type Strains, Phase IV (KMG-IV): sequencing the most valuable type-strain genomes for metagenomic binning, comparative biology and taxonomic classification.</title>
        <authorList>
            <person name="Goeker M."/>
        </authorList>
    </citation>
    <scope>NUCLEOTIDE SEQUENCE [LARGE SCALE GENOMIC DNA]</scope>
    <source>
        <strain evidence="4 5">DSM 25540</strain>
    </source>
</reference>